<dbReference type="RefSeq" id="XP_066069902.1">
    <property type="nucleotide sequence ID" value="XM_066213805.1"/>
</dbReference>
<dbReference type="AlphaFoldDB" id="A0A1E3IG76"/>
<organism evidence="2 3">
    <name type="scientific">Cryptococcus depauperatus CBS 7841</name>
    <dbReference type="NCBI Taxonomy" id="1295531"/>
    <lineage>
        <taxon>Eukaryota</taxon>
        <taxon>Fungi</taxon>
        <taxon>Dikarya</taxon>
        <taxon>Basidiomycota</taxon>
        <taxon>Agaricomycotina</taxon>
        <taxon>Tremellomycetes</taxon>
        <taxon>Tremellales</taxon>
        <taxon>Cryptococcaceae</taxon>
        <taxon>Cryptococcus</taxon>
    </lineage>
</organism>
<feature type="region of interest" description="Disordered" evidence="1">
    <location>
        <begin position="436"/>
        <end position="481"/>
    </location>
</feature>
<feature type="region of interest" description="Disordered" evidence="1">
    <location>
        <begin position="1"/>
        <end position="30"/>
    </location>
</feature>
<protein>
    <submittedName>
        <fullName evidence="2">Uncharacterized protein</fullName>
    </submittedName>
</protein>
<sequence>MYLASHDRIAMISPAESPRSSDSSLTNPPEALLTPLCELEKAVCEVSITDIAEPNEQSKEVDAQAYGELQLPKWDKTRANSKPRLGVPSSSCDFAYSAVSDPRAVSRSPSADLENNTPTDDLTSGAFSKQHLPGTPVAEQGPFEYPDFNGMSGYNLPHPRRLTQNSTATWARQPASVSFQAPLYSQLSYSSPFVTRKDFIDSDSTAVPKVGRRRPNSCSVNTQTSLASLPAVDCLPAPLSAPLPSPSVPGVAQSFCSITSVAPPHTKKPRSIMFQQKTLAAPVPPSLSRRGSLPAAQLFGLPHSDFLNRSKSINTNNGVRQQGSANTITDVTRRRQTITVDGASIPTKPTTEKMRVRATSTSRAEPYSVSYSHPSSHSFIISTPSQSVPCQATLNRSMSSASSGFTRRHPPCELTSLAYGSKPMSGTKVLRLSGISLPASPNSVTDKHQSRSSSSDEDEITTPSTAITSANHDSISSPITNLTDSGNALQWDYTPQDAKAIQKAKANPINETKAGISQPSTEIPGIGIIFTRATNRTANSADV</sequence>
<reference evidence="2" key="1">
    <citation type="submission" date="2016-06" db="EMBL/GenBank/DDBJ databases">
        <authorList>
            <person name="Cuomo C."/>
            <person name="Litvintseva A."/>
            <person name="Heitman J."/>
            <person name="Chen Y."/>
            <person name="Sun S."/>
            <person name="Springer D."/>
            <person name="Dromer F."/>
            <person name="Young S."/>
            <person name="Zeng Q."/>
            <person name="Chapman S."/>
            <person name="Gujja S."/>
            <person name="Saif S."/>
            <person name="Birren B."/>
        </authorList>
    </citation>
    <scope>NUCLEOTIDE SEQUENCE</scope>
    <source>
        <strain evidence="2">CBS 7841</strain>
    </source>
</reference>
<proteinExistence type="predicted"/>
<feature type="region of interest" description="Disordered" evidence="1">
    <location>
        <begin position="343"/>
        <end position="369"/>
    </location>
</feature>
<name>A0A1E3IG76_9TREE</name>
<reference evidence="2" key="3">
    <citation type="submission" date="2024-01" db="EMBL/GenBank/DDBJ databases">
        <authorList>
            <person name="Coelho M.A."/>
            <person name="David-Palma M."/>
            <person name="Shea T."/>
            <person name="Sun S."/>
            <person name="Cuomo C.A."/>
            <person name="Heitman J."/>
        </authorList>
    </citation>
    <scope>NUCLEOTIDE SEQUENCE</scope>
    <source>
        <strain evidence="2">CBS 7841</strain>
    </source>
</reference>
<dbReference type="KEGG" id="cdep:91088629"/>
<accession>A0A1E3IG76</accession>
<feature type="compositionally biased region" description="Low complexity" evidence="1">
    <location>
        <begin position="13"/>
        <end position="24"/>
    </location>
</feature>
<evidence type="ECO:0000256" key="1">
    <source>
        <dbReference type="SAM" id="MobiDB-lite"/>
    </source>
</evidence>
<feature type="region of interest" description="Disordered" evidence="1">
    <location>
        <begin position="103"/>
        <end position="124"/>
    </location>
</feature>
<dbReference type="GeneID" id="91088629"/>
<dbReference type="OrthoDB" id="2575369at2759"/>
<feature type="compositionally biased region" description="Polar residues" evidence="1">
    <location>
        <begin position="461"/>
        <end position="481"/>
    </location>
</feature>
<feature type="compositionally biased region" description="Polar residues" evidence="1">
    <location>
        <begin position="107"/>
        <end position="124"/>
    </location>
</feature>
<evidence type="ECO:0000313" key="3">
    <source>
        <dbReference type="Proteomes" id="UP000094043"/>
    </source>
</evidence>
<reference evidence="2" key="2">
    <citation type="journal article" date="2022" name="Elife">
        <title>Obligate sexual reproduction of a homothallic fungus closely related to the Cryptococcus pathogenic species complex.</title>
        <authorList>
            <person name="Passer A.R."/>
            <person name="Clancey S.A."/>
            <person name="Shea T."/>
            <person name="David-Palma M."/>
            <person name="Averette A.F."/>
            <person name="Boekhout T."/>
            <person name="Porcel B.M."/>
            <person name="Nowrousian M."/>
            <person name="Cuomo C.A."/>
            <person name="Sun S."/>
            <person name="Heitman J."/>
            <person name="Coelho M.A."/>
        </authorList>
    </citation>
    <scope>NUCLEOTIDE SEQUENCE</scope>
    <source>
        <strain evidence="2">CBS 7841</strain>
    </source>
</reference>
<dbReference type="EMBL" id="CP143788">
    <property type="protein sequence ID" value="WVN89202.1"/>
    <property type="molecule type" value="Genomic_DNA"/>
</dbReference>
<evidence type="ECO:0000313" key="2">
    <source>
        <dbReference type="EMBL" id="WVN89202.1"/>
    </source>
</evidence>
<gene>
    <name evidence="2" type="ORF">L203_104419</name>
</gene>
<dbReference type="VEuPathDB" id="FungiDB:L203_03357"/>
<dbReference type="Proteomes" id="UP000094043">
    <property type="component" value="Chromosome 5"/>
</dbReference>
<keyword evidence="3" id="KW-1185">Reference proteome</keyword>